<evidence type="ECO:0000313" key="2">
    <source>
        <dbReference type="Proteomes" id="UP000050525"/>
    </source>
</evidence>
<name>A0A151NRF3_ALLMI</name>
<organism evidence="1 2">
    <name type="scientific">Alligator mississippiensis</name>
    <name type="common">American alligator</name>
    <dbReference type="NCBI Taxonomy" id="8496"/>
    <lineage>
        <taxon>Eukaryota</taxon>
        <taxon>Metazoa</taxon>
        <taxon>Chordata</taxon>
        <taxon>Craniata</taxon>
        <taxon>Vertebrata</taxon>
        <taxon>Euteleostomi</taxon>
        <taxon>Archelosauria</taxon>
        <taxon>Archosauria</taxon>
        <taxon>Crocodylia</taxon>
        <taxon>Alligatoridae</taxon>
        <taxon>Alligatorinae</taxon>
        <taxon>Alligator</taxon>
    </lineage>
</organism>
<comment type="caution">
    <text evidence="1">The sequence shown here is derived from an EMBL/GenBank/DDBJ whole genome shotgun (WGS) entry which is preliminary data.</text>
</comment>
<proteinExistence type="predicted"/>
<dbReference type="Proteomes" id="UP000050525">
    <property type="component" value="Unassembled WGS sequence"/>
</dbReference>
<protein>
    <submittedName>
        <fullName evidence="1">Uncharacterized protein</fullName>
    </submittedName>
</protein>
<dbReference type="AlphaFoldDB" id="A0A151NRF3"/>
<keyword evidence="2" id="KW-1185">Reference proteome</keyword>
<reference evidence="1 2" key="1">
    <citation type="journal article" date="2012" name="Genome Biol.">
        <title>Sequencing three crocodilian genomes to illuminate the evolution of archosaurs and amniotes.</title>
        <authorList>
            <person name="St John J.A."/>
            <person name="Braun E.L."/>
            <person name="Isberg S.R."/>
            <person name="Miles L.G."/>
            <person name="Chong A.Y."/>
            <person name="Gongora J."/>
            <person name="Dalzell P."/>
            <person name="Moran C."/>
            <person name="Bed'hom B."/>
            <person name="Abzhanov A."/>
            <person name="Burgess S.C."/>
            <person name="Cooksey A.M."/>
            <person name="Castoe T.A."/>
            <person name="Crawford N.G."/>
            <person name="Densmore L.D."/>
            <person name="Drew J.C."/>
            <person name="Edwards S.V."/>
            <person name="Faircloth B.C."/>
            <person name="Fujita M.K."/>
            <person name="Greenwold M.J."/>
            <person name="Hoffmann F.G."/>
            <person name="Howard J.M."/>
            <person name="Iguchi T."/>
            <person name="Janes D.E."/>
            <person name="Khan S.Y."/>
            <person name="Kohno S."/>
            <person name="de Koning A.J."/>
            <person name="Lance S.L."/>
            <person name="McCarthy F.M."/>
            <person name="McCormack J.E."/>
            <person name="Merchant M.E."/>
            <person name="Peterson D.G."/>
            <person name="Pollock D.D."/>
            <person name="Pourmand N."/>
            <person name="Raney B.J."/>
            <person name="Roessler K.A."/>
            <person name="Sanford J.R."/>
            <person name="Sawyer R.H."/>
            <person name="Schmidt C.J."/>
            <person name="Triplett E.W."/>
            <person name="Tuberville T.D."/>
            <person name="Venegas-Anaya M."/>
            <person name="Howard J.T."/>
            <person name="Jarvis E.D."/>
            <person name="Guillette L.J.Jr."/>
            <person name="Glenn T.C."/>
            <person name="Green R.E."/>
            <person name="Ray D.A."/>
        </authorList>
    </citation>
    <scope>NUCLEOTIDE SEQUENCE [LARGE SCALE GENOMIC DNA]</scope>
    <source>
        <strain evidence="1">KSC_2009_1</strain>
    </source>
</reference>
<evidence type="ECO:0000313" key="1">
    <source>
        <dbReference type="EMBL" id="KYO39442.1"/>
    </source>
</evidence>
<gene>
    <name evidence="1" type="ORF">Y1Q_0021092</name>
</gene>
<sequence length="74" mass="8271">MKQLLCIIADRSVLREDLHGMDDNKVTEDAEAGKEEDAAVQVEVEAKVDKLTHEVSKDPMLSIGIVMYQEWKAG</sequence>
<dbReference type="EMBL" id="AKHW03002195">
    <property type="protein sequence ID" value="KYO39442.1"/>
    <property type="molecule type" value="Genomic_DNA"/>
</dbReference>
<accession>A0A151NRF3</accession>